<dbReference type="EMBL" id="MU857623">
    <property type="protein sequence ID" value="KAK4249473.1"/>
    <property type="molecule type" value="Genomic_DNA"/>
</dbReference>
<sequence>MYPVDILNQRHEKFVLWVPSSDGSTALPPVFVGLWVLHPTSVSPPLADGVYRYWYEIQDTSPAKRGRLLVTDPLAFAVDYDVVHSAGDNARDHPASVVKIRDGKLWACDIDGTEPRRPLVADQTLVAENNHLVIYELPTSWTKAGTDSRGSDVDVGTFSDVLALFDTSTEGRPILAELGINALELLPPADAKVKNEWGYATAHYFTPDYDLGSLHDLGRLVDKIHSKGIRFFADVVMAFGHNPYSYIDFDNFHLQPSLETDNPDSCQSERSGQLRDGFGGYSWRYIRSLQSYDPDVNNIGNYNFLQSYRKRAWELYKGRSDSAPDASKFLVIGEELSTPILMVHRGVVDALWNEPWQGRLRASILGESTGGDSFEWTVRKLVDCRLDDINGAHFTSGVQAVNYITSHDIEGYHKGRLYNFLVDNGISNMEKRVKLAFALLLTSVGIPMIFAGEEFADQMDRSVDMGKKQSDPVNYRRKNDGGWRQALFGYVAHLVRCRTKCPALGENDTEFLHVDASRGGKIMAWRRGLSGDGKLLVVVVANFSDENTPGPEHVIPNWPDRDQGS</sequence>
<feature type="domain" description="Glycosyl hydrolase family 13 catalytic" evidence="2">
    <location>
        <begin position="139"/>
        <end position="498"/>
    </location>
</feature>
<comment type="caution">
    <text evidence="3">The sequence shown here is derived from an EMBL/GenBank/DDBJ whole genome shotgun (WGS) entry which is preliminary data.</text>
</comment>
<reference evidence="3" key="2">
    <citation type="submission" date="2023-05" db="EMBL/GenBank/DDBJ databases">
        <authorList>
            <consortium name="Lawrence Berkeley National Laboratory"/>
            <person name="Steindorff A."/>
            <person name="Hensen N."/>
            <person name="Bonometti L."/>
            <person name="Westerberg I."/>
            <person name="Brannstrom I.O."/>
            <person name="Guillou S."/>
            <person name="Cros-Aarteil S."/>
            <person name="Calhoun S."/>
            <person name="Haridas S."/>
            <person name="Kuo A."/>
            <person name="Mondo S."/>
            <person name="Pangilinan J."/>
            <person name="Riley R."/>
            <person name="Labutti K."/>
            <person name="Andreopoulos B."/>
            <person name="Lipzen A."/>
            <person name="Chen C."/>
            <person name="Yanf M."/>
            <person name="Daum C."/>
            <person name="Ng V."/>
            <person name="Clum A."/>
            <person name="Ohm R."/>
            <person name="Martin F."/>
            <person name="Silar P."/>
            <person name="Natvig D."/>
            <person name="Lalanne C."/>
            <person name="Gautier V."/>
            <person name="Ament-Velasquez S.L."/>
            <person name="Kruys A."/>
            <person name="Hutchinson M.I."/>
            <person name="Powell A.J."/>
            <person name="Barry K."/>
            <person name="Miller A.N."/>
            <person name="Grigoriev I.V."/>
            <person name="Debuchy R."/>
            <person name="Gladieux P."/>
            <person name="Thoren M.H."/>
            <person name="Johannesson H."/>
        </authorList>
    </citation>
    <scope>NUCLEOTIDE SEQUENCE</scope>
    <source>
        <strain evidence="3">CBS 359.72</strain>
    </source>
</reference>
<name>A0AAN7CYX1_9PEZI</name>
<gene>
    <name evidence="3" type="ORF">C7999DRAFT_39454</name>
</gene>
<dbReference type="InterPro" id="IPR006047">
    <property type="entry name" value="GH13_cat_dom"/>
</dbReference>
<dbReference type="SUPFAM" id="SSF51445">
    <property type="entry name" value="(Trans)glycosidases"/>
    <property type="match status" value="1"/>
</dbReference>
<dbReference type="AlphaFoldDB" id="A0AAN7CYX1"/>
<comment type="similarity">
    <text evidence="1">Belongs to the glycosyl hydrolase 13 family.</text>
</comment>
<reference evidence="3" key="1">
    <citation type="journal article" date="2023" name="Mol. Phylogenet. Evol.">
        <title>Genome-scale phylogeny and comparative genomics of the fungal order Sordariales.</title>
        <authorList>
            <person name="Hensen N."/>
            <person name="Bonometti L."/>
            <person name="Westerberg I."/>
            <person name="Brannstrom I.O."/>
            <person name="Guillou S."/>
            <person name="Cros-Aarteil S."/>
            <person name="Calhoun S."/>
            <person name="Haridas S."/>
            <person name="Kuo A."/>
            <person name="Mondo S."/>
            <person name="Pangilinan J."/>
            <person name="Riley R."/>
            <person name="LaButti K."/>
            <person name="Andreopoulos B."/>
            <person name="Lipzen A."/>
            <person name="Chen C."/>
            <person name="Yan M."/>
            <person name="Daum C."/>
            <person name="Ng V."/>
            <person name="Clum A."/>
            <person name="Steindorff A."/>
            <person name="Ohm R.A."/>
            <person name="Martin F."/>
            <person name="Silar P."/>
            <person name="Natvig D.O."/>
            <person name="Lalanne C."/>
            <person name="Gautier V."/>
            <person name="Ament-Velasquez S.L."/>
            <person name="Kruys A."/>
            <person name="Hutchinson M.I."/>
            <person name="Powell A.J."/>
            <person name="Barry K."/>
            <person name="Miller A.N."/>
            <person name="Grigoriev I.V."/>
            <person name="Debuchy R."/>
            <person name="Gladieux P."/>
            <person name="Hiltunen Thoren M."/>
            <person name="Johannesson H."/>
        </authorList>
    </citation>
    <scope>NUCLEOTIDE SEQUENCE</scope>
    <source>
        <strain evidence="3">CBS 359.72</strain>
    </source>
</reference>
<dbReference type="GO" id="GO:0005975">
    <property type="term" value="P:carbohydrate metabolic process"/>
    <property type="evidence" value="ECO:0007669"/>
    <property type="project" value="InterPro"/>
</dbReference>
<evidence type="ECO:0000313" key="4">
    <source>
        <dbReference type="Proteomes" id="UP001303647"/>
    </source>
</evidence>
<evidence type="ECO:0000259" key="2">
    <source>
        <dbReference type="SMART" id="SM00642"/>
    </source>
</evidence>
<evidence type="ECO:0000256" key="1">
    <source>
        <dbReference type="ARBA" id="ARBA00008061"/>
    </source>
</evidence>
<protein>
    <submittedName>
        <fullName evidence="3">1,4-alpha-glucan branching enzyme GlgB</fullName>
    </submittedName>
</protein>
<dbReference type="Gene3D" id="3.20.20.80">
    <property type="entry name" value="Glycosidases"/>
    <property type="match status" value="2"/>
</dbReference>
<evidence type="ECO:0000313" key="3">
    <source>
        <dbReference type="EMBL" id="KAK4249473.1"/>
    </source>
</evidence>
<keyword evidence="4" id="KW-1185">Reference proteome</keyword>
<organism evidence="3 4">
    <name type="scientific">Corynascus novoguineensis</name>
    <dbReference type="NCBI Taxonomy" id="1126955"/>
    <lineage>
        <taxon>Eukaryota</taxon>
        <taxon>Fungi</taxon>
        <taxon>Dikarya</taxon>
        <taxon>Ascomycota</taxon>
        <taxon>Pezizomycotina</taxon>
        <taxon>Sordariomycetes</taxon>
        <taxon>Sordariomycetidae</taxon>
        <taxon>Sordariales</taxon>
        <taxon>Chaetomiaceae</taxon>
        <taxon>Corynascus</taxon>
    </lineage>
</organism>
<dbReference type="Proteomes" id="UP001303647">
    <property type="component" value="Unassembled WGS sequence"/>
</dbReference>
<proteinExistence type="inferred from homology"/>
<accession>A0AAN7CYX1</accession>
<dbReference type="InterPro" id="IPR017853">
    <property type="entry name" value="GH"/>
</dbReference>
<dbReference type="PANTHER" id="PTHR10357">
    <property type="entry name" value="ALPHA-AMYLASE FAMILY MEMBER"/>
    <property type="match status" value="1"/>
</dbReference>
<dbReference type="SMART" id="SM00642">
    <property type="entry name" value="Aamy"/>
    <property type="match status" value="1"/>
</dbReference>